<dbReference type="AlphaFoldDB" id="A0A2S9K6V0"/>
<sequence length="136" mass="14698">MKRDLGPAAAPARDPLQRWARRIFWLLVLIVIALTLSPTAYLPKQAFTFWDKAQHALAFATLALLGALAYPRRIGLLVFSLLAFGGAIELAQAATGWRSGDWADWLADGVGLFAGLPLAAFSRRVLARSLAGRSAP</sequence>
<dbReference type="NCBIfam" id="NF037970">
    <property type="entry name" value="vanZ_1"/>
    <property type="match status" value="1"/>
</dbReference>
<name>A0A2S9K6V0_9BURK</name>
<feature type="transmembrane region" description="Helical" evidence="1">
    <location>
        <begin position="77"/>
        <end position="96"/>
    </location>
</feature>
<organism evidence="2 3">
    <name type="scientific">Malikia granosa</name>
    <dbReference type="NCBI Taxonomy" id="263067"/>
    <lineage>
        <taxon>Bacteria</taxon>
        <taxon>Pseudomonadati</taxon>
        <taxon>Pseudomonadota</taxon>
        <taxon>Betaproteobacteria</taxon>
        <taxon>Burkholderiales</taxon>
        <taxon>Comamonadaceae</taxon>
        <taxon>Malikia</taxon>
    </lineage>
</organism>
<dbReference type="EMBL" id="PVLQ01000017">
    <property type="protein sequence ID" value="PRD66134.1"/>
    <property type="molecule type" value="Genomic_DNA"/>
</dbReference>
<gene>
    <name evidence="2" type="ORF">C6P64_05490</name>
</gene>
<accession>A0A2S9K6V0</accession>
<keyword evidence="1" id="KW-1133">Transmembrane helix</keyword>
<reference evidence="2 3" key="1">
    <citation type="submission" date="2018-03" db="EMBL/GenBank/DDBJ databases">
        <title>Comparative genomics illustrates the genes involved in a hyperalkaliphilic mechanisms of Serpentinomonas isolated from highly-alkaline calcium-rich serpentinized springs.</title>
        <authorList>
            <person name="Suzuki S."/>
            <person name="Ishii S."/>
            <person name="Walworth N."/>
            <person name="Bird L."/>
            <person name="Kuenen J.G."/>
            <person name="Nealson K.H."/>
        </authorList>
    </citation>
    <scope>NUCLEOTIDE SEQUENCE [LARGE SCALE GENOMIC DNA]</scope>
    <source>
        <strain evidence="2 3">P1</strain>
    </source>
</reference>
<protein>
    <submittedName>
        <fullName evidence="2">VanZ family protein</fullName>
    </submittedName>
</protein>
<feature type="transmembrane region" description="Helical" evidence="1">
    <location>
        <begin position="102"/>
        <end position="121"/>
    </location>
</feature>
<evidence type="ECO:0000313" key="2">
    <source>
        <dbReference type="EMBL" id="PRD66134.1"/>
    </source>
</evidence>
<keyword evidence="1" id="KW-0812">Transmembrane</keyword>
<feature type="transmembrane region" description="Helical" evidence="1">
    <location>
        <begin position="53"/>
        <end position="70"/>
    </location>
</feature>
<feature type="transmembrane region" description="Helical" evidence="1">
    <location>
        <begin position="23"/>
        <end position="41"/>
    </location>
</feature>
<dbReference type="PANTHER" id="PTHR28008">
    <property type="entry name" value="DOMAIN PROTEIN, PUTATIVE (AFU_ORTHOLOGUE AFUA_3G10980)-RELATED"/>
    <property type="match status" value="1"/>
</dbReference>
<keyword evidence="3" id="KW-1185">Reference proteome</keyword>
<comment type="caution">
    <text evidence="2">The sequence shown here is derived from an EMBL/GenBank/DDBJ whole genome shotgun (WGS) entry which is preliminary data.</text>
</comment>
<evidence type="ECO:0000256" key="1">
    <source>
        <dbReference type="SAM" id="Phobius"/>
    </source>
</evidence>
<dbReference type="RefSeq" id="WP_105747594.1">
    <property type="nucleotide sequence ID" value="NZ_PVLQ01000017.1"/>
</dbReference>
<dbReference type="PANTHER" id="PTHR28008:SF1">
    <property type="entry name" value="DOMAIN PROTEIN, PUTATIVE (AFU_ORTHOLOGUE AFUA_3G10980)-RELATED"/>
    <property type="match status" value="1"/>
</dbReference>
<dbReference type="OrthoDB" id="5568182at2"/>
<evidence type="ECO:0000313" key="3">
    <source>
        <dbReference type="Proteomes" id="UP000238589"/>
    </source>
</evidence>
<proteinExistence type="predicted"/>
<keyword evidence="1" id="KW-0472">Membrane</keyword>
<dbReference type="Proteomes" id="UP000238589">
    <property type="component" value="Unassembled WGS sequence"/>
</dbReference>